<evidence type="ECO:0008006" key="4">
    <source>
        <dbReference type="Google" id="ProtNLM"/>
    </source>
</evidence>
<dbReference type="AlphaFoldDB" id="A0A023BYB1"/>
<evidence type="ECO:0000313" key="3">
    <source>
        <dbReference type="Proteomes" id="UP000023541"/>
    </source>
</evidence>
<accession>A0A023BYB1</accession>
<reference evidence="2 3" key="1">
    <citation type="submission" date="2014-04" db="EMBL/GenBank/DDBJ databases">
        <title>Aquimarina sp. 22II-S11-z7 Genome Sequencing.</title>
        <authorList>
            <person name="Lai Q."/>
        </authorList>
    </citation>
    <scope>NUCLEOTIDE SEQUENCE [LARGE SCALE GENOMIC DNA]</scope>
    <source>
        <strain evidence="2 3">22II-S11-z7</strain>
    </source>
</reference>
<dbReference type="OrthoDB" id="1115882at2"/>
<sequence>MKTVLKLILLCFVSLQMQAQKVIQKELTTSADLIKVEFKFAQDIVIKTWDKSNVSLKANVSINGGEFDDYFNLKINNTSSVLDISSDYGDLFDKWKKERGSNSKNNWGPCNNLDIDATYTMYLPKNSTLRVKSISGNVESENYQGELIVDIISGNIDIKNYNGDLNLKTVSGDIDINVSKSRLKAETVTGMIYSDKDMKFDHGKNRIVGSKVTGTFGDARSELKLGTVSGSIFIRKQ</sequence>
<dbReference type="RefSeq" id="WP_131248779.1">
    <property type="nucleotide sequence ID" value="NZ_AQRA01000002.1"/>
</dbReference>
<proteinExistence type="predicted"/>
<dbReference type="eggNOG" id="COG3595">
    <property type="taxonomic scope" value="Bacteria"/>
</dbReference>
<comment type="caution">
    <text evidence="2">The sequence shown here is derived from an EMBL/GenBank/DDBJ whole genome shotgun (WGS) entry which is preliminary data.</text>
</comment>
<keyword evidence="3" id="KW-1185">Reference proteome</keyword>
<organism evidence="2 3">
    <name type="scientific">Aquimarina atlantica</name>
    <dbReference type="NCBI Taxonomy" id="1317122"/>
    <lineage>
        <taxon>Bacteria</taxon>
        <taxon>Pseudomonadati</taxon>
        <taxon>Bacteroidota</taxon>
        <taxon>Flavobacteriia</taxon>
        <taxon>Flavobacteriales</taxon>
        <taxon>Flavobacteriaceae</taxon>
        <taxon>Aquimarina</taxon>
    </lineage>
</organism>
<name>A0A023BYB1_9FLAO</name>
<keyword evidence="1" id="KW-0732">Signal</keyword>
<feature type="signal peptide" evidence="1">
    <location>
        <begin position="1"/>
        <end position="19"/>
    </location>
</feature>
<dbReference type="EMBL" id="AQRA01000002">
    <property type="protein sequence ID" value="EZH74959.1"/>
    <property type="molecule type" value="Genomic_DNA"/>
</dbReference>
<dbReference type="Proteomes" id="UP000023541">
    <property type="component" value="Unassembled WGS sequence"/>
</dbReference>
<protein>
    <recommendedName>
        <fullName evidence="4">Adhesin domain-containing protein</fullName>
    </recommendedName>
</protein>
<evidence type="ECO:0000313" key="2">
    <source>
        <dbReference type="EMBL" id="EZH74959.1"/>
    </source>
</evidence>
<feature type="chain" id="PRO_5001512072" description="Adhesin domain-containing protein" evidence="1">
    <location>
        <begin position="20"/>
        <end position="237"/>
    </location>
</feature>
<dbReference type="STRING" id="1317122.ATO12_09505"/>
<evidence type="ECO:0000256" key="1">
    <source>
        <dbReference type="SAM" id="SignalP"/>
    </source>
</evidence>
<gene>
    <name evidence="2" type="ORF">ATO12_09505</name>
</gene>